<dbReference type="PROSITE" id="PS01230">
    <property type="entry name" value="TRMA_1"/>
    <property type="match status" value="1"/>
</dbReference>
<dbReference type="GO" id="GO:0009451">
    <property type="term" value="P:RNA modification"/>
    <property type="evidence" value="ECO:0007669"/>
    <property type="project" value="UniProtKB-ARBA"/>
</dbReference>
<dbReference type="VEuPathDB" id="VectorBase:ASTEI20_033475"/>
<dbReference type="InterPro" id="IPR012677">
    <property type="entry name" value="Nucleotide-bd_a/b_plait_sf"/>
</dbReference>
<evidence type="ECO:0000256" key="1">
    <source>
        <dbReference type="ARBA" id="ARBA00022603"/>
    </source>
</evidence>
<evidence type="ECO:0000256" key="7">
    <source>
        <dbReference type="PROSITE-ProRule" id="PRU00176"/>
    </source>
</evidence>
<evidence type="ECO:0000313" key="12">
    <source>
        <dbReference type="Proteomes" id="UP000076408"/>
    </source>
</evidence>
<feature type="binding site" evidence="8">
    <location>
        <position position="494"/>
    </location>
    <ligand>
        <name>S-adenosyl-L-methionine</name>
        <dbReference type="ChEBI" id="CHEBI:59789"/>
    </ligand>
</feature>
<dbReference type="PROSITE" id="PS01231">
    <property type="entry name" value="TRMA_2"/>
    <property type="match status" value="1"/>
</dbReference>
<comment type="catalytic activity">
    <reaction evidence="6">
        <text>uridine(54) in tRNA + S-adenosyl-L-methionine = 5-methyluridine(54) in tRNA + S-adenosyl-L-homocysteine + H(+)</text>
        <dbReference type="Rhea" id="RHEA:42712"/>
        <dbReference type="Rhea" id="RHEA-COMP:10167"/>
        <dbReference type="Rhea" id="RHEA-COMP:10193"/>
        <dbReference type="ChEBI" id="CHEBI:15378"/>
        <dbReference type="ChEBI" id="CHEBI:57856"/>
        <dbReference type="ChEBI" id="CHEBI:59789"/>
        <dbReference type="ChEBI" id="CHEBI:65315"/>
        <dbReference type="ChEBI" id="CHEBI:74447"/>
        <dbReference type="EC" id="2.1.1.35"/>
    </reaction>
    <physiologicalReaction direction="left-to-right" evidence="6">
        <dbReference type="Rhea" id="RHEA:42713"/>
    </physiologicalReaction>
</comment>
<dbReference type="GO" id="GO:0032259">
    <property type="term" value="P:methylation"/>
    <property type="evidence" value="ECO:0007669"/>
    <property type="project" value="UniProtKB-KW"/>
</dbReference>
<dbReference type="InterPro" id="IPR045850">
    <property type="entry name" value="TRM2_met"/>
</dbReference>
<feature type="active site" evidence="9">
    <location>
        <position position="522"/>
    </location>
</feature>
<evidence type="ECO:0000256" key="4">
    <source>
        <dbReference type="ARBA" id="ARBA00022884"/>
    </source>
</evidence>
<keyword evidence="12" id="KW-1185">Reference proteome</keyword>
<dbReference type="InterPro" id="IPR000504">
    <property type="entry name" value="RRM_dom"/>
</dbReference>
<name>A0A182Y1G5_ANOST</name>
<comment type="caution">
    <text evidence="8">Lacks conserved residue(s) required for the propagation of feature annotation.</text>
</comment>
<dbReference type="Pfam" id="PF05958">
    <property type="entry name" value="tRNA_U5-meth_tr"/>
    <property type="match status" value="1"/>
</dbReference>
<sequence>MEPEKVSAAVEESSASEPVLEQDVKCELKGEEYAYLDATGFTSELFKIELRGLPKYYGIGELKKLLNVKMKLSMNKIKIMKPGSPFIFICFRNQEDREAAIKSLDGYKWKGRELSAFEAKPAPDPLVRRRKEASSTEGEPLNIKRRTVEASSTSLAYLPYEQQLKQKQSEMENVLQKFGNELWSSIPTLRPYVERQRQEHGGLPCALESIRPSPIQDGYRNKCEFSIGKDAQGVKRVGFRVGSYSNGFLEVESIAHLKHIPSTMKQIVALFEEYVQRSPFEVYSAETYQGFFRQMTVRMSYATGQAMVIVGVHLQSLSVDEQKIMKEAIVDCLTSEAGKKAGICSIYFEVIQKRQQGQYTNPMEHLYGDTHIEDKILGLTFRISPGAFFQINTPAAELLYQCAIDVAAPDKNTSILDICCGTGSIGLCFASHCKQVFGVDIVEQAIKDAEYNAQRNGVKNCKFFAGNSDDLIVSLLRQANVIPEQQESLTAIVDPPRAGLHIRSITQLRNARGLNKLVYVSCSPQSAIKNWIDLMRPCSKQLRGEPFIAQKAIAVDLFPHTPHTELVILFEREPEPNPDPVAEQAKNDEQEKLRPAATPSPISASGVVPRSATSELFPYASLSPNERRTKEVRSTATQTDDYEDRMMKGCANGRSTVNGRKVCDGEILFEDDFNGHTINMQKWRMENRFASDPDNEFVVYADFKDNIKLQNGHLAIRPTLFEEKFGPGSTSKQFRFAEECTGHRSSRDCIRDTKIDFDMIPPVLTAQITTINSFRFTYGRVLIRAKLPQGNWIFPRK</sequence>
<keyword evidence="1 8" id="KW-0489">Methyltransferase</keyword>
<evidence type="ECO:0000256" key="3">
    <source>
        <dbReference type="ARBA" id="ARBA00022691"/>
    </source>
</evidence>
<dbReference type="Proteomes" id="UP000076408">
    <property type="component" value="Unassembled WGS sequence"/>
</dbReference>
<dbReference type="CDD" id="cd12439">
    <property type="entry name" value="RRM_TRMT2A"/>
    <property type="match status" value="1"/>
</dbReference>
<dbReference type="InterPro" id="IPR029063">
    <property type="entry name" value="SAM-dependent_MTases_sf"/>
</dbReference>
<comment type="similarity">
    <text evidence="8">Belongs to the class I-like SAM-binding methyltransferase superfamily. RNA M5U methyltransferase family.</text>
</comment>
<reference evidence="12" key="1">
    <citation type="journal article" date="2014" name="Genome Biol.">
        <title>Genome analysis of a major urban malaria vector mosquito, Anopheles stephensi.</title>
        <authorList>
            <person name="Jiang X."/>
            <person name="Peery A."/>
            <person name="Hall A.B."/>
            <person name="Sharma A."/>
            <person name="Chen X.G."/>
            <person name="Waterhouse R.M."/>
            <person name="Komissarov A."/>
            <person name="Riehle M.M."/>
            <person name="Shouche Y."/>
            <person name="Sharakhova M.V."/>
            <person name="Lawson D."/>
            <person name="Pakpour N."/>
            <person name="Arensburger P."/>
            <person name="Davidson V.L."/>
            <person name="Eiglmeier K."/>
            <person name="Emrich S."/>
            <person name="George P."/>
            <person name="Kennedy R.C."/>
            <person name="Mane S.P."/>
            <person name="Maslen G."/>
            <person name="Oringanje C."/>
            <person name="Qi Y."/>
            <person name="Settlage R."/>
            <person name="Tojo M."/>
            <person name="Tubio J.M."/>
            <person name="Unger M.F."/>
            <person name="Wang B."/>
            <person name="Vernick K.D."/>
            <person name="Ribeiro J.M."/>
            <person name="James A.A."/>
            <person name="Michel K."/>
            <person name="Riehle M.A."/>
            <person name="Luckhart S."/>
            <person name="Sharakhov I.V."/>
            <person name="Tu Z."/>
        </authorList>
    </citation>
    <scope>NUCLEOTIDE SEQUENCE [LARGE SCALE GENOMIC DNA]</scope>
    <source>
        <strain evidence="12">Indian</strain>
    </source>
</reference>
<dbReference type="Gene3D" id="3.40.50.150">
    <property type="entry name" value="Vaccinia Virus protein VP39"/>
    <property type="match status" value="1"/>
</dbReference>
<evidence type="ECO:0000313" key="11">
    <source>
        <dbReference type="EnsemblMetazoa" id="ASTEI02301-PA"/>
    </source>
</evidence>
<dbReference type="VEuPathDB" id="VectorBase:ASTEI20_042113"/>
<evidence type="ECO:0000256" key="10">
    <source>
        <dbReference type="SAM" id="MobiDB-lite"/>
    </source>
</evidence>
<dbReference type="GO" id="GO:0003723">
    <property type="term" value="F:RNA binding"/>
    <property type="evidence" value="ECO:0007669"/>
    <property type="project" value="UniProtKB-UniRule"/>
</dbReference>
<accession>A0A182Y1G5</accession>
<feature type="active site" description="Nucleophile" evidence="8">
    <location>
        <position position="522"/>
    </location>
</feature>
<dbReference type="InterPro" id="IPR030390">
    <property type="entry name" value="MeTrfase_TrmA_AS"/>
</dbReference>
<dbReference type="EnsemblMetazoa" id="ASTEI02301-RA">
    <property type="protein sequence ID" value="ASTEI02301-PA"/>
    <property type="gene ID" value="ASTEI02301"/>
</dbReference>
<dbReference type="SUPFAM" id="SSF54928">
    <property type="entry name" value="RNA-binding domain, RBD"/>
    <property type="match status" value="1"/>
</dbReference>
<dbReference type="PANTHER" id="PTHR45904">
    <property type="entry name" value="TRNA (URACIL-5-)-METHYLTRANSFERASE"/>
    <property type="match status" value="1"/>
</dbReference>
<dbReference type="GO" id="GO:0030697">
    <property type="term" value="F:tRNA (uracil(54)-C5)-methyltransferase activity, S-adenosyl methionine-dependent"/>
    <property type="evidence" value="ECO:0007669"/>
    <property type="project" value="UniProtKB-EC"/>
</dbReference>
<feature type="binding site" evidence="8">
    <location>
        <position position="390"/>
    </location>
    <ligand>
        <name>S-adenosyl-L-methionine</name>
        <dbReference type="ChEBI" id="CHEBI:59789"/>
    </ligand>
</feature>
<proteinExistence type="inferred from homology"/>
<keyword evidence="3 8" id="KW-0949">S-adenosyl-L-methionine</keyword>
<dbReference type="PANTHER" id="PTHR45904:SF2">
    <property type="entry name" value="TRNA (URACIL-5-)-METHYLTRANSFERASE HOMOLOG A"/>
    <property type="match status" value="1"/>
</dbReference>
<dbReference type="STRING" id="30069.A0A182Y1G5"/>
<dbReference type="GO" id="GO:0006396">
    <property type="term" value="P:RNA processing"/>
    <property type="evidence" value="ECO:0007669"/>
    <property type="project" value="InterPro"/>
</dbReference>
<dbReference type="Gene3D" id="2.40.50.1070">
    <property type="match status" value="1"/>
</dbReference>
<dbReference type="AlphaFoldDB" id="A0A182Y1G5"/>
<dbReference type="InterPro" id="IPR035979">
    <property type="entry name" value="RBD_domain_sf"/>
</dbReference>
<dbReference type="CDD" id="cd02440">
    <property type="entry name" value="AdoMet_MTases"/>
    <property type="match status" value="1"/>
</dbReference>
<evidence type="ECO:0000256" key="5">
    <source>
        <dbReference type="ARBA" id="ARBA00033763"/>
    </source>
</evidence>
<dbReference type="Gene3D" id="3.30.70.330">
    <property type="match status" value="1"/>
</dbReference>
<evidence type="ECO:0000256" key="6">
    <source>
        <dbReference type="ARBA" id="ARBA00047278"/>
    </source>
</evidence>
<dbReference type="EC" id="2.1.1.35" evidence="5"/>
<protein>
    <recommendedName>
        <fullName evidence="5">tRNA (uracil(54)-C(5))-methyltransferase</fullName>
        <ecNumber evidence="5">2.1.1.35</ecNumber>
    </recommendedName>
</protein>
<reference evidence="11" key="2">
    <citation type="submission" date="2020-05" db="UniProtKB">
        <authorList>
            <consortium name="EnsemblMetazoa"/>
        </authorList>
    </citation>
    <scope>IDENTIFICATION</scope>
    <source>
        <strain evidence="11">Indian</strain>
    </source>
</reference>
<dbReference type="Gene3D" id="2.60.120.200">
    <property type="match status" value="1"/>
</dbReference>
<dbReference type="SUPFAM" id="SSF49899">
    <property type="entry name" value="Concanavalin A-like lectins/glucanases"/>
    <property type="match status" value="1"/>
</dbReference>
<feature type="region of interest" description="Disordered" evidence="10">
    <location>
        <begin position="573"/>
        <end position="607"/>
    </location>
</feature>
<dbReference type="PROSITE" id="PS51687">
    <property type="entry name" value="SAM_MT_RNA_M5U"/>
    <property type="match status" value="1"/>
</dbReference>
<keyword evidence="4 7" id="KW-0694">RNA-binding</keyword>
<dbReference type="OMA" id="PRKWHAD"/>
<dbReference type="VEuPathDB" id="VectorBase:ASTE016198"/>
<evidence type="ECO:0000256" key="9">
    <source>
        <dbReference type="PROSITE-ProRule" id="PRU10015"/>
    </source>
</evidence>
<dbReference type="SUPFAM" id="SSF53335">
    <property type="entry name" value="S-adenosyl-L-methionine-dependent methyltransferases"/>
    <property type="match status" value="1"/>
</dbReference>
<dbReference type="VEuPathDB" id="VectorBase:ASTEI02301"/>
<dbReference type="InterPro" id="IPR013320">
    <property type="entry name" value="ConA-like_dom_sf"/>
</dbReference>
<organism evidence="11 12">
    <name type="scientific">Anopheles stephensi</name>
    <name type="common">Indo-Pakistan malaria mosquito</name>
    <dbReference type="NCBI Taxonomy" id="30069"/>
    <lineage>
        <taxon>Eukaryota</taxon>
        <taxon>Metazoa</taxon>
        <taxon>Ecdysozoa</taxon>
        <taxon>Arthropoda</taxon>
        <taxon>Hexapoda</taxon>
        <taxon>Insecta</taxon>
        <taxon>Pterygota</taxon>
        <taxon>Neoptera</taxon>
        <taxon>Endopterygota</taxon>
        <taxon>Diptera</taxon>
        <taxon>Nematocera</taxon>
        <taxon>Culicoidea</taxon>
        <taxon>Culicidae</taxon>
        <taxon>Anophelinae</taxon>
        <taxon>Anopheles</taxon>
    </lineage>
</organism>
<dbReference type="VEuPathDB" id="VectorBase:ASTE004574"/>
<keyword evidence="2 8" id="KW-0808">Transferase</keyword>
<dbReference type="PROSITE" id="PS50102">
    <property type="entry name" value="RRM"/>
    <property type="match status" value="1"/>
</dbReference>
<dbReference type="InterPro" id="IPR010280">
    <property type="entry name" value="U5_MeTrfase_fam"/>
</dbReference>
<evidence type="ECO:0000256" key="8">
    <source>
        <dbReference type="PROSITE-ProRule" id="PRU01024"/>
    </source>
</evidence>
<evidence type="ECO:0000256" key="2">
    <source>
        <dbReference type="ARBA" id="ARBA00022679"/>
    </source>
</evidence>
<dbReference type="InterPro" id="IPR034262">
    <property type="entry name" value="TRMT2A_RRM"/>
</dbReference>
<dbReference type="InterPro" id="IPR030391">
    <property type="entry name" value="MeTrfase_TrmA_CS"/>
</dbReference>
<feature type="compositionally biased region" description="Basic and acidic residues" evidence="10">
    <location>
        <begin position="585"/>
        <end position="594"/>
    </location>
</feature>
<feature type="binding site" evidence="8">
    <location>
        <position position="440"/>
    </location>
    <ligand>
        <name>S-adenosyl-L-methionine</name>
        <dbReference type="ChEBI" id="CHEBI:59789"/>
    </ligand>
</feature>